<evidence type="ECO:0000313" key="2">
    <source>
        <dbReference type="Proteomes" id="UP000481852"/>
    </source>
</evidence>
<gene>
    <name evidence="1" type="ORF">FYJ35_10300</name>
</gene>
<dbReference type="EMBL" id="VULZ01000011">
    <property type="protein sequence ID" value="MSS15421.1"/>
    <property type="molecule type" value="Genomic_DNA"/>
</dbReference>
<reference evidence="1 2" key="1">
    <citation type="submission" date="2019-08" db="EMBL/GenBank/DDBJ databases">
        <title>In-depth cultivation of the pig gut microbiome towards novel bacterial diversity and tailored functional studies.</title>
        <authorList>
            <person name="Wylensek D."/>
            <person name="Hitch T.C.A."/>
            <person name="Clavel T."/>
        </authorList>
    </citation>
    <scope>NUCLEOTIDE SEQUENCE [LARGE SCALE GENOMIC DNA]</scope>
    <source>
        <strain evidence="1 2">Oil+RF-744-WCA-WT-11</strain>
    </source>
</reference>
<accession>A0A6L5X4X0</accession>
<dbReference type="Proteomes" id="UP000481852">
    <property type="component" value="Unassembled WGS sequence"/>
</dbReference>
<evidence type="ECO:0000313" key="1">
    <source>
        <dbReference type="EMBL" id="MSS15421.1"/>
    </source>
</evidence>
<comment type="caution">
    <text evidence="1">The sequence shown here is derived from an EMBL/GenBank/DDBJ whole genome shotgun (WGS) entry which is preliminary data.</text>
</comment>
<name>A0A6L5X4X0_9FIRM</name>
<keyword evidence="2" id="KW-1185">Reference proteome</keyword>
<protein>
    <submittedName>
        <fullName evidence="1">Uncharacterized protein</fullName>
    </submittedName>
</protein>
<dbReference type="RefSeq" id="WP_154526247.1">
    <property type="nucleotide sequence ID" value="NZ_VULZ01000011.1"/>
</dbReference>
<sequence>MVLDKPSPGYFYISGVPAFSSEIIPKQGVPIFVPIFPQETIRHYHENISPAASDIGARSFVLVFSRSLLKWE</sequence>
<proteinExistence type="predicted"/>
<dbReference type="AlphaFoldDB" id="A0A6L5X4X0"/>
<organism evidence="1 2">
    <name type="scientific">Porcincola intestinalis</name>
    <dbReference type="NCBI Taxonomy" id="2606632"/>
    <lineage>
        <taxon>Bacteria</taxon>
        <taxon>Bacillati</taxon>
        <taxon>Bacillota</taxon>
        <taxon>Clostridia</taxon>
        <taxon>Lachnospirales</taxon>
        <taxon>Lachnospiraceae</taxon>
        <taxon>Porcincola</taxon>
    </lineage>
</organism>